<evidence type="ECO:0000313" key="1">
    <source>
        <dbReference type="EMBL" id="AGS53731.1"/>
    </source>
</evidence>
<reference evidence="1" key="1">
    <citation type="submission" date="2012-03" db="EMBL/GenBank/DDBJ databases">
        <title>Functional metagenomics reveals considerable lignocellulase gene clusters in the gut microbiome of a wood-feeding higher termite.</title>
        <authorList>
            <person name="Liu N."/>
        </authorList>
    </citation>
    <scope>NUCLEOTIDE SEQUENCE</scope>
</reference>
<proteinExistence type="predicted"/>
<dbReference type="AlphaFoldDB" id="A0A806KNI1"/>
<name>A0A806KNI1_9BACT</name>
<protein>
    <submittedName>
        <fullName evidence="1">Uncharacterized protein</fullName>
    </submittedName>
</protein>
<accession>A0A806KNI1</accession>
<organism evidence="1">
    <name type="scientific">uncultured bacterium contig00076</name>
    <dbReference type="NCBI Taxonomy" id="1181554"/>
    <lineage>
        <taxon>Bacteria</taxon>
        <taxon>environmental samples</taxon>
    </lineage>
</organism>
<sequence>MFLYLMIINDFAFPGESCCLMNKVLYFKKFVNRKDRK</sequence>
<dbReference type="EMBL" id="JQ844247">
    <property type="protein sequence ID" value="AGS53731.1"/>
    <property type="molecule type" value="Genomic_DNA"/>
</dbReference>